<dbReference type="EMBL" id="CM042057">
    <property type="protein sequence ID" value="KAI3693084.1"/>
    <property type="molecule type" value="Genomic_DNA"/>
</dbReference>
<organism evidence="1 2">
    <name type="scientific">Arctium lappa</name>
    <name type="common">Greater burdock</name>
    <name type="synonym">Lappa major</name>
    <dbReference type="NCBI Taxonomy" id="4217"/>
    <lineage>
        <taxon>Eukaryota</taxon>
        <taxon>Viridiplantae</taxon>
        <taxon>Streptophyta</taxon>
        <taxon>Embryophyta</taxon>
        <taxon>Tracheophyta</taxon>
        <taxon>Spermatophyta</taxon>
        <taxon>Magnoliopsida</taxon>
        <taxon>eudicotyledons</taxon>
        <taxon>Gunneridae</taxon>
        <taxon>Pentapetalae</taxon>
        <taxon>asterids</taxon>
        <taxon>campanulids</taxon>
        <taxon>Asterales</taxon>
        <taxon>Asteraceae</taxon>
        <taxon>Carduoideae</taxon>
        <taxon>Cardueae</taxon>
        <taxon>Arctiinae</taxon>
        <taxon>Arctium</taxon>
    </lineage>
</organism>
<accession>A0ACB8Z743</accession>
<gene>
    <name evidence="1" type="ORF">L6452_32912</name>
</gene>
<sequence>MATNQETIDNLTSLTNNLHITQTQHLSDVEDATEIIVVQSMEELHLDLDPNDPEGKLLQLFGPWISGNYTGDCFTPFYAKDEWRVEELISPKKGASNTEYQSPAKIPSSPYCRWYHLPNSKESTPTVSLMGSTSLRKDKEDGTYDFSSSLEDSNRIISPHVNYSVTTPPTRKRISIKDKAWKLNGMKMSVDLADYLDTEKQADSSTILEKDDLLQSNTLEA</sequence>
<name>A0ACB8Z743_ARCLA</name>
<reference evidence="2" key="1">
    <citation type="journal article" date="2022" name="Mol. Ecol. Resour.">
        <title>The genomes of chicory, endive, great burdock and yacon provide insights into Asteraceae palaeo-polyploidization history and plant inulin production.</title>
        <authorList>
            <person name="Fan W."/>
            <person name="Wang S."/>
            <person name="Wang H."/>
            <person name="Wang A."/>
            <person name="Jiang F."/>
            <person name="Liu H."/>
            <person name="Zhao H."/>
            <person name="Xu D."/>
            <person name="Zhang Y."/>
        </authorList>
    </citation>
    <scope>NUCLEOTIDE SEQUENCE [LARGE SCALE GENOMIC DNA]</scope>
    <source>
        <strain evidence="2">cv. Niubang</strain>
    </source>
</reference>
<protein>
    <submittedName>
        <fullName evidence="1">Uncharacterized protein</fullName>
    </submittedName>
</protein>
<proteinExistence type="predicted"/>
<comment type="caution">
    <text evidence="1">The sequence shown here is derived from an EMBL/GenBank/DDBJ whole genome shotgun (WGS) entry which is preliminary data.</text>
</comment>
<reference evidence="1 2" key="2">
    <citation type="journal article" date="2022" name="Mol. Ecol. Resour.">
        <title>The genomes of chicory, endive, great burdock and yacon provide insights into Asteraceae paleo-polyploidization history and plant inulin production.</title>
        <authorList>
            <person name="Fan W."/>
            <person name="Wang S."/>
            <person name="Wang H."/>
            <person name="Wang A."/>
            <person name="Jiang F."/>
            <person name="Liu H."/>
            <person name="Zhao H."/>
            <person name="Xu D."/>
            <person name="Zhang Y."/>
        </authorList>
    </citation>
    <scope>NUCLEOTIDE SEQUENCE [LARGE SCALE GENOMIC DNA]</scope>
    <source>
        <strain evidence="2">cv. Niubang</strain>
    </source>
</reference>
<evidence type="ECO:0000313" key="1">
    <source>
        <dbReference type="EMBL" id="KAI3693084.1"/>
    </source>
</evidence>
<dbReference type="Proteomes" id="UP001055879">
    <property type="component" value="Linkage Group LG11"/>
</dbReference>
<evidence type="ECO:0000313" key="2">
    <source>
        <dbReference type="Proteomes" id="UP001055879"/>
    </source>
</evidence>
<keyword evidence="2" id="KW-1185">Reference proteome</keyword>